<keyword evidence="3" id="KW-1185">Reference proteome</keyword>
<dbReference type="EMBL" id="KN839283">
    <property type="protein sequence ID" value="KIJ90110.1"/>
    <property type="molecule type" value="Genomic_DNA"/>
</dbReference>
<organism evidence="2 3">
    <name type="scientific">Laccaria amethystina LaAM-08-1</name>
    <dbReference type="NCBI Taxonomy" id="1095629"/>
    <lineage>
        <taxon>Eukaryota</taxon>
        <taxon>Fungi</taxon>
        <taxon>Dikarya</taxon>
        <taxon>Basidiomycota</taxon>
        <taxon>Agaricomycotina</taxon>
        <taxon>Agaricomycetes</taxon>
        <taxon>Agaricomycetidae</taxon>
        <taxon>Agaricales</taxon>
        <taxon>Agaricineae</taxon>
        <taxon>Hydnangiaceae</taxon>
        <taxon>Laccaria</taxon>
    </lineage>
</organism>
<sequence>MLCRGQAGGDEQSGVLHHPQRHPTLIPDDHTSCRTYYEGEEAGRCDIMDGFGKDRRRREHGLRKSIRRLRALQVSGRRGGVDCA</sequence>
<feature type="non-terminal residue" evidence="2">
    <location>
        <position position="84"/>
    </location>
</feature>
<gene>
    <name evidence="2" type="ORF">K443DRAFT_686957</name>
</gene>
<reference evidence="3" key="2">
    <citation type="submission" date="2015-01" db="EMBL/GenBank/DDBJ databases">
        <title>Evolutionary Origins and Diversification of the Mycorrhizal Mutualists.</title>
        <authorList>
            <consortium name="DOE Joint Genome Institute"/>
            <consortium name="Mycorrhizal Genomics Consortium"/>
            <person name="Kohler A."/>
            <person name="Kuo A."/>
            <person name="Nagy L.G."/>
            <person name="Floudas D."/>
            <person name="Copeland A."/>
            <person name="Barry K.W."/>
            <person name="Cichocki N."/>
            <person name="Veneault-Fourrey C."/>
            <person name="LaButti K."/>
            <person name="Lindquist E.A."/>
            <person name="Lipzen A."/>
            <person name="Lundell T."/>
            <person name="Morin E."/>
            <person name="Murat C."/>
            <person name="Riley R."/>
            <person name="Ohm R."/>
            <person name="Sun H."/>
            <person name="Tunlid A."/>
            <person name="Henrissat B."/>
            <person name="Grigoriev I.V."/>
            <person name="Hibbett D.S."/>
            <person name="Martin F."/>
        </authorList>
    </citation>
    <scope>NUCLEOTIDE SEQUENCE [LARGE SCALE GENOMIC DNA]</scope>
    <source>
        <strain evidence="3">LaAM-08-1</strain>
    </source>
</reference>
<dbReference type="AlphaFoldDB" id="A0A0C9WLA0"/>
<feature type="region of interest" description="Disordered" evidence="1">
    <location>
        <begin position="1"/>
        <end position="29"/>
    </location>
</feature>
<dbReference type="HOGENOM" id="CLU_2549170_0_0_1"/>
<evidence type="ECO:0000313" key="2">
    <source>
        <dbReference type="EMBL" id="KIJ90110.1"/>
    </source>
</evidence>
<evidence type="ECO:0000256" key="1">
    <source>
        <dbReference type="SAM" id="MobiDB-lite"/>
    </source>
</evidence>
<dbReference type="Proteomes" id="UP000054477">
    <property type="component" value="Unassembled WGS sequence"/>
</dbReference>
<name>A0A0C9WLA0_9AGAR</name>
<accession>A0A0C9WLA0</accession>
<protein>
    <submittedName>
        <fullName evidence="2">Unplaced genomic scaffold K443scaffold_748, whole genome shotgun sequence</fullName>
    </submittedName>
</protein>
<proteinExistence type="predicted"/>
<evidence type="ECO:0000313" key="3">
    <source>
        <dbReference type="Proteomes" id="UP000054477"/>
    </source>
</evidence>
<reference evidence="2 3" key="1">
    <citation type="submission" date="2014-04" db="EMBL/GenBank/DDBJ databases">
        <authorList>
            <consortium name="DOE Joint Genome Institute"/>
            <person name="Kuo A."/>
            <person name="Kohler A."/>
            <person name="Nagy L.G."/>
            <person name="Floudas D."/>
            <person name="Copeland A."/>
            <person name="Barry K.W."/>
            <person name="Cichocki N."/>
            <person name="Veneault-Fourrey C."/>
            <person name="LaButti K."/>
            <person name="Lindquist E.A."/>
            <person name="Lipzen A."/>
            <person name="Lundell T."/>
            <person name="Morin E."/>
            <person name="Murat C."/>
            <person name="Sun H."/>
            <person name="Tunlid A."/>
            <person name="Henrissat B."/>
            <person name="Grigoriev I.V."/>
            <person name="Hibbett D.S."/>
            <person name="Martin F."/>
            <person name="Nordberg H.P."/>
            <person name="Cantor M.N."/>
            <person name="Hua S.X."/>
        </authorList>
    </citation>
    <scope>NUCLEOTIDE SEQUENCE [LARGE SCALE GENOMIC DNA]</scope>
    <source>
        <strain evidence="2 3">LaAM-08-1</strain>
    </source>
</reference>